<evidence type="ECO:0000259" key="10">
    <source>
        <dbReference type="PROSITE" id="PS50972"/>
    </source>
</evidence>
<name>A0A224AKL3_9FLAO</name>
<dbReference type="InterPro" id="IPR045031">
    <property type="entry name" value="DHP_synth-like"/>
</dbReference>
<evidence type="ECO:0000256" key="7">
    <source>
        <dbReference type="ARBA" id="ARBA00022842"/>
    </source>
</evidence>
<dbReference type="GO" id="GO:0004156">
    <property type="term" value="F:dihydropteroate synthase activity"/>
    <property type="evidence" value="ECO:0007669"/>
    <property type="project" value="UniProtKB-EC"/>
</dbReference>
<comment type="catalytic activity">
    <reaction evidence="1">
        <text>(7,8-dihydropterin-6-yl)methyl diphosphate + 4-aminobenzoate = 7,8-dihydropteroate + diphosphate</text>
        <dbReference type="Rhea" id="RHEA:19949"/>
        <dbReference type="ChEBI" id="CHEBI:17836"/>
        <dbReference type="ChEBI" id="CHEBI:17839"/>
        <dbReference type="ChEBI" id="CHEBI:33019"/>
        <dbReference type="ChEBI" id="CHEBI:72950"/>
        <dbReference type="EC" id="2.5.1.15"/>
    </reaction>
</comment>
<dbReference type="GO" id="GO:0046656">
    <property type="term" value="P:folic acid biosynthetic process"/>
    <property type="evidence" value="ECO:0007669"/>
    <property type="project" value="UniProtKB-KW"/>
</dbReference>
<sequence>MIINCAGTLLHLEEPKIMGIVNLTPDSFYDGGKLCSEYSILQHIETLLNEGSDFIDIGGCSTRPGSKFITEKEEIKRVIKPIRTIMKNFKNIKISIDTFRSEVARIAVEEGAVMINDISGGNLDKNMFPLLEKLKKIPYILNHMKGIPKNMQKNLYYHENIVTEINNFFSEKIYYLKQHKIHDIILDPGFGFGKTLEQNFQLLKHLSLLGFQDYPILVGISRKSMIKFILKTSYEESLNATSIIHTIALLNGSKFLRVHDVKEAAECIKLVQYYKNIL</sequence>
<comment type="similarity">
    <text evidence="9">Belongs to the DHPS family.</text>
</comment>
<keyword evidence="8 9" id="KW-0289">Folate biosynthesis</keyword>
<evidence type="ECO:0000256" key="2">
    <source>
        <dbReference type="ARBA" id="ARBA00001946"/>
    </source>
</evidence>
<evidence type="ECO:0000256" key="4">
    <source>
        <dbReference type="ARBA" id="ARBA00012458"/>
    </source>
</evidence>
<dbReference type="PANTHER" id="PTHR20941:SF1">
    <property type="entry name" value="FOLIC ACID SYNTHESIS PROTEIN FOL1"/>
    <property type="match status" value="1"/>
</dbReference>
<dbReference type="InterPro" id="IPR011005">
    <property type="entry name" value="Dihydropteroate_synth-like_sf"/>
</dbReference>
<protein>
    <recommendedName>
        <fullName evidence="4 9">Dihydropteroate synthase</fullName>
        <shortName evidence="9">DHPS</shortName>
        <ecNumber evidence="4 9">2.5.1.15</ecNumber>
    </recommendedName>
    <alternativeName>
        <fullName evidence="9">Dihydropteroate pyrophosphorylase</fullName>
    </alternativeName>
</protein>
<dbReference type="SUPFAM" id="SSF51717">
    <property type="entry name" value="Dihydropteroate synthetase-like"/>
    <property type="match status" value="1"/>
</dbReference>
<dbReference type="NCBIfam" id="TIGR01496">
    <property type="entry name" value="DHPS"/>
    <property type="match status" value="1"/>
</dbReference>
<feature type="domain" description="Pterin-binding" evidence="10">
    <location>
        <begin position="15"/>
        <end position="269"/>
    </location>
</feature>
<evidence type="ECO:0000256" key="3">
    <source>
        <dbReference type="ARBA" id="ARBA00004763"/>
    </source>
</evidence>
<evidence type="ECO:0000256" key="6">
    <source>
        <dbReference type="ARBA" id="ARBA00022723"/>
    </source>
</evidence>
<accession>A0A224AKL3</accession>
<keyword evidence="7 9" id="KW-0460">Magnesium</keyword>
<dbReference type="AlphaFoldDB" id="A0A224AKL3"/>
<organism evidence="11 12">
    <name type="scientific">Blattabacterium cuenoti STAT</name>
    <dbReference type="NCBI Taxonomy" id="1457030"/>
    <lineage>
        <taxon>Bacteria</taxon>
        <taxon>Pseudomonadati</taxon>
        <taxon>Bacteroidota</taxon>
        <taxon>Flavobacteriia</taxon>
        <taxon>Flavobacteriales</taxon>
        <taxon>Blattabacteriaceae</taxon>
        <taxon>Blattabacterium</taxon>
    </lineage>
</organism>
<evidence type="ECO:0000313" key="11">
    <source>
        <dbReference type="EMBL" id="BBA17442.1"/>
    </source>
</evidence>
<evidence type="ECO:0000256" key="8">
    <source>
        <dbReference type="ARBA" id="ARBA00022909"/>
    </source>
</evidence>
<proteinExistence type="inferred from homology"/>
<dbReference type="GO" id="GO:0005829">
    <property type="term" value="C:cytosol"/>
    <property type="evidence" value="ECO:0007669"/>
    <property type="project" value="TreeGrafter"/>
</dbReference>
<dbReference type="Gene3D" id="3.20.20.20">
    <property type="entry name" value="Dihydropteroate synthase-like"/>
    <property type="match status" value="1"/>
</dbReference>
<gene>
    <name evidence="11" type="primary">folP</name>
    <name evidence="11" type="ORF">STAT_536</name>
</gene>
<dbReference type="PROSITE" id="PS00792">
    <property type="entry name" value="DHPS_1"/>
    <property type="match status" value="1"/>
</dbReference>
<keyword evidence="6 9" id="KW-0479">Metal-binding</keyword>
<dbReference type="InterPro" id="IPR006390">
    <property type="entry name" value="DHP_synth_dom"/>
</dbReference>
<dbReference type="EMBL" id="AP014608">
    <property type="protein sequence ID" value="BBA17442.1"/>
    <property type="molecule type" value="Genomic_DNA"/>
</dbReference>
<comment type="cofactor">
    <cofactor evidence="2 9">
        <name>Mg(2+)</name>
        <dbReference type="ChEBI" id="CHEBI:18420"/>
    </cofactor>
</comment>
<dbReference type="PANTHER" id="PTHR20941">
    <property type="entry name" value="FOLATE SYNTHESIS PROTEINS"/>
    <property type="match status" value="1"/>
</dbReference>
<keyword evidence="12" id="KW-1185">Reference proteome</keyword>
<dbReference type="RefSeq" id="WP_119305691.1">
    <property type="nucleotide sequence ID" value="NZ_AP014608.1"/>
</dbReference>
<dbReference type="PROSITE" id="PS50972">
    <property type="entry name" value="PTERIN_BINDING"/>
    <property type="match status" value="1"/>
</dbReference>
<dbReference type="GO" id="GO:0046654">
    <property type="term" value="P:tetrahydrofolate biosynthetic process"/>
    <property type="evidence" value="ECO:0007669"/>
    <property type="project" value="UniProtKB-UniPathway"/>
</dbReference>
<comment type="function">
    <text evidence="9">Catalyzes the condensation of para-aminobenzoate (pABA) with 6-hydroxymethyl-7,8-dihydropterin diphosphate (DHPt-PP) to form 7,8-dihydropteroate (H2Pte), the immediate precursor of folate derivatives.</text>
</comment>
<evidence type="ECO:0000313" key="12">
    <source>
        <dbReference type="Proteomes" id="UP000263619"/>
    </source>
</evidence>
<evidence type="ECO:0000256" key="9">
    <source>
        <dbReference type="RuleBase" id="RU361205"/>
    </source>
</evidence>
<dbReference type="OrthoDB" id="9811744at2"/>
<dbReference type="EC" id="2.5.1.15" evidence="4 9"/>
<evidence type="ECO:0000256" key="1">
    <source>
        <dbReference type="ARBA" id="ARBA00000012"/>
    </source>
</evidence>
<dbReference type="GO" id="GO:0046872">
    <property type="term" value="F:metal ion binding"/>
    <property type="evidence" value="ECO:0007669"/>
    <property type="project" value="UniProtKB-KW"/>
</dbReference>
<dbReference type="UniPathway" id="UPA00077">
    <property type="reaction ID" value="UER00156"/>
</dbReference>
<comment type="pathway">
    <text evidence="3 9">Cofactor biosynthesis; tetrahydrofolate biosynthesis; 7,8-dihydrofolate from 2-amino-4-hydroxy-6-hydroxymethyl-7,8-dihydropteridine diphosphate and 4-aminobenzoate: step 1/2.</text>
</comment>
<dbReference type="Proteomes" id="UP000263619">
    <property type="component" value="Chromosome"/>
</dbReference>
<dbReference type="CDD" id="cd00739">
    <property type="entry name" value="DHPS"/>
    <property type="match status" value="1"/>
</dbReference>
<dbReference type="InterPro" id="IPR000489">
    <property type="entry name" value="Pterin-binding_dom"/>
</dbReference>
<dbReference type="Pfam" id="PF00809">
    <property type="entry name" value="Pterin_bind"/>
    <property type="match status" value="1"/>
</dbReference>
<reference evidence="11 12" key="1">
    <citation type="submission" date="2014-06" db="EMBL/GenBank/DDBJ databases">
        <title>Genome sequence of the intracellular symbiont Blattabacterium cuenoti, strain STAT from the wood feeding cockroach Salganea taiwanensis taiwanensis.</title>
        <authorList>
            <person name="Kinjo Y."/>
            <person name="Ohkuma M."/>
            <person name="Tokuda G."/>
        </authorList>
    </citation>
    <scope>NUCLEOTIDE SEQUENCE [LARGE SCALE GENOMIC DNA]</scope>
    <source>
        <strain evidence="11 12">STAT</strain>
    </source>
</reference>
<evidence type="ECO:0000256" key="5">
    <source>
        <dbReference type="ARBA" id="ARBA00022679"/>
    </source>
</evidence>
<keyword evidence="5 9" id="KW-0808">Transferase</keyword>